<name>A0AC61QHM9_9BACT</name>
<organism evidence="1 2">
    <name type="scientific">Candidatus Syntrophosphaera thermopropionivorans</name>
    <dbReference type="NCBI Taxonomy" id="2593015"/>
    <lineage>
        <taxon>Bacteria</taxon>
        <taxon>Pseudomonadati</taxon>
        <taxon>Candidatus Cloacimonadota</taxon>
        <taxon>Candidatus Cloacimonadia</taxon>
        <taxon>Candidatus Cloacimonadales</taxon>
        <taxon>Candidatus Cloacimonadaceae</taxon>
        <taxon>Candidatus Syntrophosphaera</taxon>
    </lineage>
</organism>
<proteinExistence type="predicted"/>
<sequence>MKETILFLIIAFSLTIIMAETITLGNGKNGISVLSSTENETILEYTIGKFETLAVQIDNMTWHNVYLPGEGILENKGYPQLPVFNRSIIVNDRSLMKIEILDVEYQDFELAVAPSKGIIYRNVNPNTVPYVFDSIYQKDKFYPANLGELSDPYILRDYRGITIKTYPFAYNAFTKTLRVYTHYKIRIYAEGEDNRNTISVPRNSITVDFIPIYANHFLNWEQHRYTPVNDTFGKMLVICHGNFLSEMTNFVNWKNQKGIPTELIEFSTIGTTATQLQTYIQNRYLANREISYILLVGDLAYIPSPTYGAGESDPSYSLVAGNDAYPDIFVGRFSAESTTDVITQVNKVIHYERDLNSMDSWVQNAFGIGSSSGIGDDGEYDYQHIDNIKQLLIAYGYNTVDEIYYDSATASQVTNAINAGRGFGNYCGHGSTINWDTTGFNINNVNALSNGYMTPFIMSVACLNGHFGSNCFAEAWLRKSGGGAIAFYGSSINQSWNPPMEAQDEVTNLLVAEAKTTIGGLFFNGCCSMIDVYGTEGVNIFRTWNIFGDPSLLVRTKTPTPMTVTHPATIYSSSTSIIVSTGISKALVSMTYNNCIYGRGYTNAAGTVSINLINAPLGNLSYTITVTAFNCITYIGVINQIIPNIPWMTVSSVVYDDDNNDIPEYNESGFFDVTFSNVGSSSASNVSCVLSCSTAGITITNNTITIPFLADNASTIIDNAFALSIADNIANGTEANFTITMTIGGYPPWTYEFFRIISAPALQFGDITIYDPTGNNN</sequence>
<protein>
    <submittedName>
        <fullName evidence="1">Uncharacterized protein</fullName>
    </submittedName>
</protein>
<keyword evidence="2" id="KW-1185">Reference proteome</keyword>
<evidence type="ECO:0000313" key="2">
    <source>
        <dbReference type="Proteomes" id="UP000294588"/>
    </source>
</evidence>
<dbReference type="EMBL" id="SMOG01000038">
    <property type="protein sequence ID" value="TDF72457.1"/>
    <property type="molecule type" value="Genomic_DNA"/>
</dbReference>
<dbReference type="Proteomes" id="UP000294588">
    <property type="component" value="Unassembled WGS sequence"/>
</dbReference>
<evidence type="ECO:0000313" key="1">
    <source>
        <dbReference type="EMBL" id="TDF72457.1"/>
    </source>
</evidence>
<gene>
    <name evidence="1" type="ORF">E0946_06975</name>
</gene>
<comment type="caution">
    <text evidence="1">The sequence shown here is derived from an EMBL/GenBank/DDBJ whole genome shotgun (WGS) entry which is preliminary data.</text>
</comment>
<reference evidence="1" key="1">
    <citation type="submission" date="2019-03" db="EMBL/GenBank/DDBJ databases">
        <title>Candidatus Syntrophosphaera thermopropionivorans: a novel player in syntrophic propionate oxidation during anaerobic digestion.</title>
        <authorList>
            <person name="Dyksma S."/>
        </authorList>
    </citation>
    <scope>NUCLEOTIDE SEQUENCE</scope>
    <source>
        <strain evidence="1">W5</strain>
    </source>
</reference>
<accession>A0AC61QHM9</accession>